<feature type="compositionally biased region" description="Pro residues" evidence="7">
    <location>
        <begin position="213"/>
        <end position="224"/>
    </location>
</feature>
<evidence type="ECO:0000313" key="9">
    <source>
        <dbReference type="EnsemblMetazoa" id="Aqu2.1.41032_001"/>
    </source>
</evidence>
<dbReference type="PANTHER" id="PTHR13480">
    <property type="entry name" value="E3 UBIQUITIN-PROTEIN LIGASE HAKAI-RELATED"/>
    <property type="match status" value="1"/>
</dbReference>
<dbReference type="PROSITE" id="PS00518">
    <property type="entry name" value="ZF_RING_1"/>
    <property type="match status" value="1"/>
</dbReference>
<dbReference type="OrthoDB" id="547746at2759"/>
<evidence type="ECO:0000256" key="6">
    <source>
        <dbReference type="PROSITE-ProRule" id="PRU00175"/>
    </source>
</evidence>
<dbReference type="Gene3D" id="3.30.40.10">
    <property type="entry name" value="Zinc/RING finger domain, C3HC4 (zinc finger)"/>
    <property type="match status" value="1"/>
</dbReference>
<dbReference type="InterPro" id="IPR017907">
    <property type="entry name" value="Znf_RING_CS"/>
</dbReference>
<dbReference type="Pfam" id="PF18408">
    <property type="entry name" value="zf_Hakai"/>
    <property type="match status" value="1"/>
</dbReference>
<dbReference type="InterPro" id="IPR001841">
    <property type="entry name" value="Znf_RING"/>
</dbReference>
<proteinExistence type="inferred from homology"/>
<accession>A0A1X7VLT6</accession>
<gene>
    <name evidence="9" type="primary">100632231</name>
</gene>
<dbReference type="GO" id="GO:0061630">
    <property type="term" value="F:ubiquitin protein ligase activity"/>
    <property type="evidence" value="ECO:0007669"/>
    <property type="project" value="InterPro"/>
</dbReference>
<dbReference type="PANTHER" id="PTHR13480:SF0">
    <property type="entry name" value="E3 UBIQUITIN-PROTEIN LIGASE HAKAI"/>
    <property type="match status" value="1"/>
</dbReference>
<dbReference type="KEGG" id="aqu:100632231"/>
<dbReference type="GO" id="GO:0016567">
    <property type="term" value="P:protein ubiquitination"/>
    <property type="evidence" value="ECO:0007669"/>
    <property type="project" value="UniProtKB-UniPathway"/>
</dbReference>
<dbReference type="AlphaFoldDB" id="A0A1X7VLT6"/>
<evidence type="ECO:0000256" key="5">
    <source>
        <dbReference type="ARBA" id="ARBA00041081"/>
    </source>
</evidence>
<dbReference type="InParanoid" id="A0A1X7VLT6"/>
<dbReference type="InterPro" id="IPR040383">
    <property type="entry name" value="HAKAI/CBLL2"/>
</dbReference>
<keyword evidence="10" id="KW-1185">Reference proteome</keyword>
<comment type="similarity">
    <text evidence="4">Belongs to the Hakai family.</text>
</comment>
<dbReference type="SUPFAM" id="SSF57850">
    <property type="entry name" value="RING/U-box"/>
    <property type="match status" value="1"/>
</dbReference>
<dbReference type="PROSITE" id="PS50089">
    <property type="entry name" value="ZF_RING_2"/>
    <property type="match status" value="1"/>
</dbReference>
<keyword evidence="3" id="KW-0862">Zinc</keyword>
<dbReference type="UniPathway" id="UPA00143"/>
<dbReference type="STRING" id="400682.A0A1X7VLT6"/>
<evidence type="ECO:0000259" key="8">
    <source>
        <dbReference type="PROSITE" id="PS50089"/>
    </source>
</evidence>
<dbReference type="InterPro" id="IPR013083">
    <property type="entry name" value="Znf_RING/FYVE/PHD"/>
</dbReference>
<dbReference type="GO" id="GO:0030155">
    <property type="term" value="P:regulation of cell adhesion"/>
    <property type="evidence" value="ECO:0007669"/>
    <property type="project" value="TreeGrafter"/>
</dbReference>
<name>A0A1X7VLT6_AMPQE</name>
<reference evidence="10" key="1">
    <citation type="journal article" date="2010" name="Nature">
        <title>The Amphimedon queenslandica genome and the evolution of animal complexity.</title>
        <authorList>
            <person name="Srivastava M."/>
            <person name="Simakov O."/>
            <person name="Chapman J."/>
            <person name="Fahey B."/>
            <person name="Gauthier M.E."/>
            <person name="Mitros T."/>
            <person name="Richards G.S."/>
            <person name="Conaco C."/>
            <person name="Dacre M."/>
            <person name="Hellsten U."/>
            <person name="Larroux C."/>
            <person name="Putnam N.H."/>
            <person name="Stanke M."/>
            <person name="Adamska M."/>
            <person name="Darling A."/>
            <person name="Degnan S.M."/>
            <person name="Oakley T.H."/>
            <person name="Plachetzki D.C."/>
            <person name="Zhai Y."/>
            <person name="Adamski M."/>
            <person name="Calcino A."/>
            <person name="Cummins S.F."/>
            <person name="Goodstein D.M."/>
            <person name="Harris C."/>
            <person name="Jackson D.J."/>
            <person name="Leys S.P."/>
            <person name="Shu S."/>
            <person name="Woodcroft B.J."/>
            <person name="Vervoort M."/>
            <person name="Kosik K.S."/>
            <person name="Manning G."/>
            <person name="Degnan B.M."/>
            <person name="Rokhsar D.S."/>
        </authorList>
    </citation>
    <scope>NUCLEOTIDE SEQUENCE [LARGE SCALE GENOMIC DNA]</scope>
</reference>
<protein>
    <recommendedName>
        <fullName evidence="5">E3 ubiquitin-protein ligase Hakai</fullName>
    </recommendedName>
</protein>
<dbReference type="GO" id="GO:0008270">
    <property type="term" value="F:zinc ion binding"/>
    <property type="evidence" value="ECO:0007669"/>
    <property type="project" value="UniProtKB-KW"/>
</dbReference>
<evidence type="ECO:0000256" key="7">
    <source>
        <dbReference type="SAM" id="MobiDB-lite"/>
    </source>
</evidence>
<dbReference type="InterPro" id="IPR041042">
    <property type="entry name" value="Znf_Hakai"/>
</dbReference>
<sequence length="250" mass="27434">MEGGSVRRNIALKLKEPAAIPSVKAQPTNVIIDNTPANETKKKPVSTVSAIHKAWETLQWDQPLNLIGRGIVDPLIHICEQCDLPILIYGRMKHCRHTFCRDCAKKAGGECPKCHESNQQFDEALMGNVYICTFGGGRYDNKGCGRSYLSQRDLDAHIAYRHKKDKSIVQLPAAPPPPLAPLPNITALQGFFPTANNPRPPLNFPPSLARGPPNAPLHPLPLPGFPAQQPRFVAPPTSANWTRPPPTGFQ</sequence>
<dbReference type="Gene3D" id="6.10.140.2210">
    <property type="match status" value="1"/>
</dbReference>
<feature type="region of interest" description="Disordered" evidence="7">
    <location>
        <begin position="191"/>
        <end position="250"/>
    </location>
</feature>
<evidence type="ECO:0000256" key="2">
    <source>
        <dbReference type="ARBA" id="ARBA00022771"/>
    </source>
</evidence>
<reference evidence="9" key="2">
    <citation type="submission" date="2017-05" db="UniProtKB">
        <authorList>
            <consortium name="EnsemblMetazoa"/>
        </authorList>
    </citation>
    <scope>IDENTIFICATION</scope>
</reference>
<feature type="domain" description="RING-type" evidence="8">
    <location>
        <begin position="79"/>
        <end position="115"/>
    </location>
</feature>
<evidence type="ECO:0000256" key="4">
    <source>
        <dbReference type="ARBA" id="ARBA00038499"/>
    </source>
</evidence>
<keyword evidence="2 6" id="KW-0863">Zinc-finger</keyword>
<organism evidence="9">
    <name type="scientific">Amphimedon queenslandica</name>
    <name type="common">Sponge</name>
    <dbReference type="NCBI Taxonomy" id="400682"/>
    <lineage>
        <taxon>Eukaryota</taxon>
        <taxon>Metazoa</taxon>
        <taxon>Porifera</taxon>
        <taxon>Demospongiae</taxon>
        <taxon>Heteroscleromorpha</taxon>
        <taxon>Haplosclerida</taxon>
        <taxon>Niphatidae</taxon>
        <taxon>Amphimedon</taxon>
    </lineage>
</organism>
<keyword evidence="1" id="KW-0479">Metal-binding</keyword>
<evidence type="ECO:0000256" key="3">
    <source>
        <dbReference type="ARBA" id="ARBA00022833"/>
    </source>
</evidence>
<dbReference type="EnsemblMetazoa" id="XM_003383672.2">
    <property type="protein sequence ID" value="XP_003383720.2"/>
    <property type="gene ID" value="LOC100632231"/>
</dbReference>
<dbReference type="Proteomes" id="UP000007879">
    <property type="component" value="Unassembled WGS sequence"/>
</dbReference>
<evidence type="ECO:0000313" key="10">
    <source>
        <dbReference type="Proteomes" id="UP000007879"/>
    </source>
</evidence>
<evidence type="ECO:0000256" key="1">
    <source>
        <dbReference type="ARBA" id="ARBA00022723"/>
    </source>
</evidence>
<dbReference type="EnsemblMetazoa" id="Aqu2.1.41032_001">
    <property type="protein sequence ID" value="Aqu2.1.41032_001"/>
    <property type="gene ID" value="Aqu2.1.41032"/>
</dbReference>